<keyword evidence="1" id="KW-0805">Transcription regulation</keyword>
<gene>
    <name evidence="6" type="ORF">FEN17_10275</name>
</gene>
<protein>
    <submittedName>
        <fullName evidence="6">TetR/AcrR family transcriptional regulator</fullName>
    </submittedName>
</protein>
<dbReference type="Proteomes" id="UP000306402">
    <property type="component" value="Unassembled WGS sequence"/>
</dbReference>
<feature type="DNA-binding region" description="H-T-H motif" evidence="4">
    <location>
        <begin position="28"/>
        <end position="47"/>
    </location>
</feature>
<dbReference type="OrthoDB" id="9798857at2"/>
<dbReference type="Pfam" id="PF16925">
    <property type="entry name" value="TetR_C_13"/>
    <property type="match status" value="1"/>
</dbReference>
<keyword evidence="7" id="KW-1185">Reference proteome</keyword>
<evidence type="ECO:0000256" key="3">
    <source>
        <dbReference type="ARBA" id="ARBA00023163"/>
    </source>
</evidence>
<dbReference type="Pfam" id="PF00440">
    <property type="entry name" value="TetR_N"/>
    <property type="match status" value="1"/>
</dbReference>
<dbReference type="InterPro" id="IPR009057">
    <property type="entry name" value="Homeodomain-like_sf"/>
</dbReference>
<dbReference type="PROSITE" id="PS50977">
    <property type="entry name" value="HTH_TETR_2"/>
    <property type="match status" value="1"/>
</dbReference>
<keyword evidence="3" id="KW-0804">Transcription</keyword>
<dbReference type="InterPro" id="IPR011075">
    <property type="entry name" value="TetR_C"/>
</dbReference>
<dbReference type="Gene3D" id="1.10.357.10">
    <property type="entry name" value="Tetracycline Repressor, domain 2"/>
    <property type="match status" value="1"/>
</dbReference>
<evidence type="ECO:0000256" key="4">
    <source>
        <dbReference type="PROSITE-ProRule" id="PRU00335"/>
    </source>
</evidence>
<reference evidence="6 7" key="1">
    <citation type="submission" date="2019-05" db="EMBL/GenBank/DDBJ databases">
        <authorList>
            <person name="Qu J.-H."/>
        </authorList>
    </citation>
    <scope>NUCLEOTIDE SEQUENCE [LARGE SCALE GENOMIC DNA]</scope>
    <source>
        <strain evidence="6 7">T17</strain>
    </source>
</reference>
<evidence type="ECO:0000313" key="6">
    <source>
        <dbReference type="EMBL" id="TLV03945.1"/>
    </source>
</evidence>
<keyword evidence="2 4" id="KW-0238">DNA-binding</keyword>
<dbReference type="EMBL" id="VCEJ01000002">
    <property type="protein sequence ID" value="TLV03945.1"/>
    <property type="molecule type" value="Genomic_DNA"/>
</dbReference>
<dbReference type="GO" id="GO:0003677">
    <property type="term" value="F:DNA binding"/>
    <property type="evidence" value="ECO:0007669"/>
    <property type="project" value="UniProtKB-UniRule"/>
</dbReference>
<proteinExistence type="predicted"/>
<evidence type="ECO:0000259" key="5">
    <source>
        <dbReference type="PROSITE" id="PS50977"/>
    </source>
</evidence>
<feature type="domain" description="HTH tetR-type" evidence="5">
    <location>
        <begin position="5"/>
        <end position="65"/>
    </location>
</feature>
<accession>A0A5R9L6S6</accession>
<evidence type="ECO:0000313" key="7">
    <source>
        <dbReference type="Proteomes" id="UP000306402"/>
    </source>
</evidence>
<comment type="caution">
    <text evidence="6">The sequence shown here is derived from an EMBL/GenBank/DDBJ whole genome shotgun (WGS) entry which is preliminary data.</text>
</comment>
<sequence>MGKAERTRQFIIEQSAPVFNVKGLAATAMSDVMGITKMAKGGLYGHFESKEDLSRAVVDYNISLLISKVSQVVAGAETAREKLFAMLDLFSTPVQFPVEGGCPLLNFGAESDDTNPEIKKKVRETILGAQKRIANIILDGIEKGEFKPNFDSKTFAIKTMTIIEGGTLIGRVLGSNSQMKLMMDMLKKEIEEELI</sequence>
<dbReference type="PANTHER" id="PTHR47506:SF3">
    <property type="entry name" value="HTH-TYPE TRANSCRIPTIONAL REGULATOR LMRA"/>
    <property type="match status" value="1"/>
</dbReference>
<dbReference type="AlphaFoldDB" id="A0A5R9L6S6"/>
<evidence type="ECO:0000256" key="1">
    <source>
        <dbReference type="ARBA" id="ARBA00023015"/>
    </source>
</evidence>
<dbReference type="InterPro" id="IPR001647">
    <property type="entry name" value="HTH_TetR"/>
</dbReference>
<organism evidence="6 7">
    <name type="scientific">Dyadobacter luticola</name>
    <dbReference type="NCBI Taxonomy" id="1979387"/>
    <lineage>
        <taxon>Bacteria</taxon>
        <taxon>Pseudomonadati</taxon>
        <taxon>Bacteroidota</taxon>
        <taxon>Cytophagia</taxon>
        <taxon>Cytophagales</taxon>
        <taxon>Spirosomataceae</taxon>
        <taxon>Dyadobacter</taxon>
    </lineage>
</organism>
<dbReference type="InterPro" id="IPR036271">
    <property type="entry name" value="Tet_transcr_reg_TetR-rel_C_sf"/>
</dbReference>
<dbReference type="SUPFAM" id="SSF48498">
    <property type="entry name" value="Tetracyclin repressor-like, C-terminal domain"/>
    <property type="match status" value="1"/>
</dbReference>
<dbReference type="SUPFAM" id="SSF46689">
    <property type="entry name" value="Homeodomain-like"/>
    <property type="match status" value="1"/>
</dbReference>
<name>A0A5R9L6S6_9BACT</name>
<dbReference type="RefSeq" id="WP_138365154.1">
    <property type="nucleotide sequence ID" value="NZ_VCEJ01000002.1"/>
</dbReference>
<dbReference type="PANTHER" id="PTHR47506">
    <property type="entry name" value="TRANSCRIPTIONAL REGULATORY PROTEIN"/>
    <property type="match status" value="1"/>
</dbReference>
<evidence type="ECO:0000256" key="2">
    <source>
        <dbReference type="ARBA" id="ARBA00023125"/>
    </source>
</evidence>